<dbReference type="Pfam" id="PF01636">
    <property type="entry name" value="APH"/>
    <property type="match status" value="1"/>
</dbReference>
<dbReference type="GO" id="GO:0016740">
    <property type="term" value="F:transferase activity"/>
    <property type="evidence" value="ECO:0007669"/>
    <property type="project" value="UniProtKB-KW"/>
</dbReference>
<dbReference type="AlphaFoldDB" id="A0A255G2X5"/>
<organism evidence="2 3">
    <name type="scientific">Enemella evansiae</name>
    <dbReference type="NCBI Taxonomy" id="2016499"/>
    <lineage>
        <taxon>Bacteria</taxon>
        <taxon>Bacillati</taxon>
        <taxon>Actinomycetota</taxon>
        <taxon>Actinomycetes</taxon>
        <taxon>Propionibacteriales</taxon>
        <taxon>Propionibacteriaceae</taxon>
        <taxon>Enemella</taxon>
    </lineage>
</organism>
<dbReference type="InterPro" id="IPR011009">
    <property type="entry name" value="Kinase-like_dom_sf"/>
</dbReference>
<protein>
    <submittedName>
        <fullName evidence="2">Phosphotransferase</fullName>
    </submittedName>
</protein>
<comment type="caution">
    <text evidence="2">The sequence shown here is derived from an EMBL/GenBank/DDBJ whole genome shotgun (WGS) entry which is preliminary data.</text>
</comment>
<dbReference type="EMBL" id="NMVO01000018">
    <property type="protein sequence ID" value="OYO08716.1"/>
    <property type="molecule type" value="Genomic_DNA"/>
</dbReference>
<dbReference type="PANTHER" id="PTHR21310">
    <property type="entry name" value="AMINOGLYCOSIDE PHOSPHOTRANSFERASE-RELATED-RELATED"/>
    <property type="match status" value="1"/>
</dbReference>
<dbReference type="PANTHER" id="PTHR21310:SF42">
    <property type="entry name" value="BIFUNCTIONAL AAC_APH"/>
    <property type="match status" value="1"/>
</dbReference>
<reference evidence="2 3" key="1">
    <citation type="submission" date="2017-07" db="EMBL/GenBank/DDBJ databases">
        <title>Draft whole genome sequences of clinical Proprionibacteriaceae strains.</title>
        <authorList>
            <person name="Bernier A.-M."/>
            <person name="Bernard K."/>
            <person name="Domingo M.-C."/>
        </authorList>
    </citation>
    <scope>NUCLEOTIDE SEQUENCE [LARGE SCALE GENOMIC DNA]</scope>
    <source>
        <strain evidence="2 3">NML 030167</strain>
    </source>
</reference>
<evidence type="ECO:0000313" key="3">
    <source>
        <dbReference type="Proteomes" id="UP000215896"/>
    </source>
</evidence>
<evidence type="ECO:0000259" key="1">
    <source>
        <dbReference type="Pfam" id="PF01636"/>
    </source>
</evidence>
<evidence type="ECO:0000313" key="2">
    <source>
        <dbReference type="EMBL" id="OYO08716.1"/>
    </source>
</evidence>
<name>A0A255G2X5_9ACTN</name>
<feature type="domain" description="Aminoglycoside phosphotransferase" evidence="1">
    <location>
        <begin position="32"/>
        <end position="271"/>
    </location>
</feature>
<sequence length="306" mass="34330">MTLFPDEVALDAEDARRLVAAQTPQWADLPLTVAGAGTDNQMFRLGDELLVRLPRRPGTADDVAKEQTWLPRLGPLLPLEVPAPVFHGRPDERYPFDWSVYRWIEGAEPTADNVADWADFGDRLADFVEQLHALDTMGATRTGSLAWYRGKRLHEFAEEGWGTIDRLRARAALGVLDGADLDLDAVAALWRTALEVDDPVLPDGWLHGDLRAANLLVREGRLVAAIDFGVLGLGNPTAEHAAIWEYPGTARAAYRNRLGLDEATWQRARGWKLFVAVQALDYYWERWPELARDNLVTVHRLLHETD</sequence>
<dbReference type="InterPro" id="IPR002575">
    <property type="entry name" value="Aminoglycoside_PTrfase"/>
</dbReference>
<dbReference type="RefSeq" id="WP_094406927.1">
    <property type="nucleotide sequence ID" value="NZ_NMVO01000018.1"/>
</dbReference>
<dbReference type="Gene3D" id="3.30.200.20">
    <property type="entry name" value="Phosphorylase Kinase, domain 1"/>
    <property type="match status" value="1"/>
</dbReference>
<dbReference type="CDD" id="cd05155">
    <property type="entry name" value="APH_ChoK_like_1"/>
    <property type="match status" value="1"/>
</dbReference>
<dbReference type="SUPFAM" id="SSF56112">
    <property type="entry name" value="Protein kinase-like (PK-like)"/>
    <property type="match status" value="1"/>
</dbReference>
<dbReference type="InterPro" id="IPR051678">
    <property type="entry name" value="AGP_Transferase"/>
</dbReference>
<dbReference type="OrthoDB" id="9797603at2"/>
<gene>
    <name evidence="2" type="ORF">CGZ94_19595</name>
</gene>
<keyword evidence="3" id="KW-1185">Reference proteome</keyword>
<dbReference type="Gene3D" id="3.90.1200.10">
    <property type="match status" value="1"/>
</dbReference>
<dbReference type="Proteomes" id="UP000215896">
    <property type="component" value="Unassembled WGS sequence"/>
</dbReference>
<keyword evidence="2" id="KW-0808">Transferase</keyword>
<proteinExistence type="predicted"/>
<accession>A0A255G2X5</accession>